<evidence type="ECO:0000256" key="10">
    <source>
        <dbReference type="ARBA" id="ARBA00023136"/>
    </source>
</evidence>
<evidence type="ECO:0000256" key="4">
    <source>
        <dbReference type="ARBA" id="ARBA00022547"/>
    </source>
</evidence>
<dbReference type="AlphaFoldDB" id="A7E1H0"/>
<evidence type="ECO:0000256" key="5">
    <source>
        <dbReference type="ARBA" id="ARBA00022692"/>
    </source>
</evidence>
<evidence type="ECO:0000256" key="14">
    <source>
        <dbReference type="RuleBase" id="RU003661"/>
    </source>
</evidence>
<keyword evidence="6 14" id="KW-0375">Hydrogen ion transport</keyword>
<keyword evidence="9 14" id="KW-0496">Mitochondrion</keyword>
<evidence type="ECO:0000256" key="2">
    <source>
        <dbReference type="ARBA" id="ARBA00008892"/>
    </source>
</evidence>
<feature type="chain" id="PRO_5002705401" description="ATP synthase complex subunit 8" evidence="15">
    <location>
        <begin position="22"/>
        <end position="55"/>
    </location>
</feature>
<dbReference type="GO" id="GO:0015986">
    <property type="term" value="P:proton motive force-driven ATP synthesis"/>
    <property type="evidence" value="ECO:0007669"/>
    <property type="project" value="InterPro"/>
</dbReference>
<comment type="function">
    <text evidence="12">Subunit 8, of the mitochondrial membrane ATP synthase complex (F(1)F(0) ATP synthase or Complex V) that produces ATP from ADP in the presence of a proton gradient across the membrane which is generated by electron transport complexes of the respiratory chain. ATP synthase complex consist of a soluble F(1) head domain - the catalytic core - and a membrane F(1) domain - the membrane proton channel. These two domains are linked by a central stalk rotating inside the F(1) region and a stationary peripheral stalk. During catalysis, ATP synthesis in the catalytic domain of F(1) is coupled via a rotary mechanism of the central stalk subunits to proton translocation. In vivo, can only synthesize ATP although its ATP hydrolase activity can be activated artificially in vitro. Part of the complex F(0) domain.</text>
</comment>
<comment type="subunit">
    <text evidence="13">Component of the ATP synthase complex composed at least of ATP5F1A/subunit alpha, ATP5F1B/subunit beta, ATP5MC1/subunit c (homooctomer), MT-ATP6/subunit a, MT-ATP8/subunit 8, ATP5ME/subunit e, ATP5MF/subunit f, ATP5MG/subunit g, ATP5MK/subunit k, ATP5MJ/subunit j, ATP5F1C/subunit gamma, ATP5F1D/subunit delta, ATP5F1E/subunit epsilon, ATP5PF/subunit F6, ATP5PB/subunit b, ATP5PD/subunit d, ATP5PO/subunit OSCP. ATP synthase complex consists of a soluble F(1) head domain (subunits alpha(3) and beta(3)) - the catalytic core - and a membrane F(0) domain - the membrane proton channel (subunits c, a, 8, e, f, g, k and j). These two domains are linked by a central stalk (subunits gamma, delta, and epsilon) rotating inside the F1 region and a stationary peripheral stalk (subunits F6, b, d, and OSCP).</text>
</comment>
<evidence type="ECO:0000256" key="8">
    <source>
        <dbReference type="ARBA" id="ARBA00023065"/>
    </source>
</evidence>
<keyword evidence="3 14" id="KW-0813">Transport</keyword>
<keyword evidence="5 14" id="KW-0812">Transmembrane</keyword>
<reference evidence="16" key="1">
    <citation type="journal article" date="2008" name="Mol. Phylogenet. Evol.">
        <title>Interrelationships of the 11 gasterosteiform families (sticklebacks, pipefishes, and their relatives): a new perspective based on whole mitogenome sequences from 75 higher teleosts.</title>
        <authorList>
            <person name="Kawahara R."/>
            <person name="Miya M."/>
            <person name="Mabuchi K."/>
            <person name="Lavoue S."/>
            <person name="Inoue J.G."/>
            <person name="Satoh T.P."/>
            <person name="Kawaguchi A."/>
            <person name="Nishida M."/>
        </authorList>
    </citation>
    <scope>NUCLEOTIDE SEQUENCE</scope>
</reference>
<evidence type="ECO:0000313" key="16">
    <source>
        <dbReference type="EMBL" id="BAF74981.1"/>
    </source>
</evidence>
<name>A7E1H0_MICBA</name>
<keyword evidence="4 14" id="KW-0138">CF(0)</keyword>
<dbReference type="GO" id="GO:0045259">
    <property type="term" value="C:proton-transporting ATP synthase complex"/>
    <property type="evidence" value="ECO:0007669"/>
    <property type="project" value="UniProtKB-KW"/>
</dbReference>
<keyword evidence="15" id="KW-0732">Signal</keyword>
<dbReference type="InterPro" id="IPR050635">
    <property type="entry name" value="ATPase_protein_8"/>
</dbReference>
<comment type="similarity">
    <text evidence="2 14">Belongs to the ATPase protein 8 family.</text>
</comment>
<evidence type="ECO:0000256" key="11">
    <source>
        <dbReference type="ARBA" id="ARBA00023310"/>
    </source>
</evidence>
<evidence type="ECO:0000256" key="7">
    <source>
        <dbReference type="ARBA" id="ARBA00022989"/>
    </source>
</evidence>
<evidence type="ECO:0000256" key="15">
    <source>
        <dbReference type="SAM" id="SignalP"/>
    </source>
</evidence>
<evidence type="ECO:0000256" key="13">
    <source>
        <dbReference type="ARBA" id="ARBA00064647"/>
    </source>
</evidence>
<evidence type="ECO:0000256" key="1">
    <source>
        <dbReference type="ARBA" id="ARBA00004304"/>
    </source>
</evidence>
<evidence type="ECO:0000256" key="9">
    <source>
        <dbReference type="ARBA" id="ARBA00023128"/>
    </source>
</evidence>
<sequence>MPQLNPAPWLAILLFSWAVLATVVPLKVLSHKFPNNPTHVETKTLQSKLWNWPWH</sequence>
<dbReference type="GO" id="GO:0031966">
    <property type="term" value="C:mitochondrial membrane"/>
    <property type="evidence" value="ECO:0007669"/>
    <property type="project" value="UniProtKB-SubCell"/>
</dbReference>
<feature type="signal peptide" evidence="15">
    <location>
        <begin position="1"/>
        <end position="21"/>
    </location>
</feature>
<evidence type="ECO:0000256" key="6">
    <source>
        <dbReference type="ARBA" id="ARBA00022781"/>
    </source>
</evidence>
<evidence type="ECO:0000256" key="12">
    <source>
        <dbReference type="ARBA" id="ARBA00053067"/>
    </source>
</evidence>
<keyword evidence="7" id="KW-1133">Transmembrane helix</keyword>
<gene>
    <name evidence="16" type="primary">ATPase 8</name>
</gene>
<evidence type="ECO:0000256" key="3">
    <source>
        <dbReference type="ARBA" id="ARBA00022448"/>
    </source>
</evidence>
<dbReference type="GO" id="GO:0015078">
    <property type="term" value="F:proton transmembrane transporter activity"/>
    <property type="evidence" value="ECO:0007669"/>
    <property type="project" value="InterPro"/>
</dbReference>
<keyword evidence="10" id="KW-0472">Membrane</keyword>
<protein>
    <recommendedName>
        <fullName evidence="14">ATP synthase complex subunit 8</fullName>
    </recommendedName>
</protein>
<keyword evidence="8 14" id="KW-0406">Ion transport</keyword>
<accession>A7E1H0</accession>
<dbReference type="PANTHER" id="PTHR39937">
    <property type="entry name" value="ATP SYNTHASE PROTEIN 8"/>
    <property type="match status" value="1"/>
</dbReference>
<dbReference type="PANTHER" id="PTHR39937:SF1">
    <property type="entry name" value="ATP SYNTHASE PROTEIN 8"/>
    <property type="match status" value="1"/>
</dbReference>
<comment type="subcellular location">
    <subcellularLocation>
        <location evidence="1 14">Mitochondrion membrane</location>
        <topology evidence="1 14">Single-pass membrane protein</topology>
    </subcellularLocation>
</comment>
<keyword evidence="11" id="KW-0066">ATP synthesis</keyword>
<dbReference type="Pfam" id="PF00895">
    <property type="entry name" value="ATP-synt_8"/>
    <property type="match status" value="1"/>
</dbReference>
<organism evidence="16">
    <name type="scientific">Microphis brachyurus</name>
    <name type="common">Opossum pipefish</name>
    <name type="synonym">Oostethus brachyurus</name>
    <dbReference type="NCBI Taxonomy" id="161466"/>
    <lineage>
        <taxon>Eukaryota</taxon>
        <taxon>Metazoa</taxon>
        <taxon>Chordata</taxon>
        <taxon>Craniata</taxon>
        <taxon>Vertebrata</taxon>
        <taxon>Euteleostomi</taxon>
        <taxon>Actinopterygii</taxon>
        <taxon>Neopterygii</taxon>
        <taxon>Teleostei</taxon>
        <taxon>Neoteleostei</taxon>
        <taxon>Acanthomorphata</taxon>
        <taxon>Syngnathiaria</taxon>
        <taxon>Syngnathiformes</taxon>
        <taxon>Syngnathoidei</taxon>
        <taxon>Syngnathidae</taxon>
        <taxon>Oostethus</taxon>
    </lineage>
</organism>
<geneLocation type="mitochondrion" evidence="16"/>
<dbReference type="EMBL" id="AP005986">
    <property type="protein sequence ID" value="BAF74981.1"/>
    <property type="molecule type" value="Genomic_DNA"/>
</dbReference>
<proteinExistence type="inferred from homology"/>
<dbReference type="InterPro" id="IPR001421">
    <property type="entry name" value="ATP8_metazoa"/>
</dbReference>